<keyword evidence="5 7" id="KW-1133">Transmembrane helix</keyword>
<dbReference type="STRING" id="1167632.GCA_000286335_02419"/>
<dbReference type="RefSeq" id="WP_016913075.1">
    <property type="nucleotide sequence ID" value="NZ_CAURAE010000025.1"/>
</dbReference>
<evidence type="ECO:0000313" key="11">
    <source>
        <dbReference type="Proteomes" id="UP000627155"/>
    </source>
</evidence>
<evidence type="ECO:0000256" key="3">
    <source>
        <dbReference type="ARBA" id="ARBA00022692"/>
    </source>
</evidence>
<dbReference type="GO" id="GO:0016787">
    <property type="term" value="F:hydrolase activity"/>
    <property type="evidence" value="ECO:0007669"/>
    <property type="project" value="UniProtKB-KW"/>
</dbReference>
<feature type="transmembrane region" description="Helical" evidence="7">
    <location>
        <begin position="30"/>
        <end position="51"/>
    </location>
</feature>
<name>A0A2T4PT83_9STAP</name>
<keyword evidence="2" id="KW-1003">Cell membrane</keyword>
<evidence type="ECO:0000313" key="10">
    <source>
        <dbReference type="Proteomes" id="UP000241209"/>
    </source>
</evidence>
<dbReference type="PANTHER" id="PTHR33931">
    <property type="entry name" value="HOLIN-LIKE PROTEIN CIDA-RELATED"/>
    <property type="match status" value="1"/>
</dbReference>
<keyword evidence="4" id="KW-0204">Cytolysis</keyword>
<evidence type="ECO:0000256" key="2">
    <source>
        <dbReference type="ARBA" id="ARBA00022475"/>
    </source>
</evidence>
<dbReference type="AlphaFoldDB" id="A0A2T4PT83"/>
<dbReference type="EMBL" id="CP069486">
    <property type="protein sequence ID" value="QRO86255.1"/>
    <property type="molecule type" value="Genomic_DNA"/>
</dbReference>
<feature type="transmembrane region" description="Helical" evidence="7">
    <location>
        <begin position="63"/>
        <end position="84"/>
    </location>
</feature>
<feature type="transmembrane region" description="Helical" evidence="7">
    <location>
        <begin position="7"/>
        <end position="24"/>
    </location>
</feature>
<dbReference type="GO" id="GO:0031640">
    <property type="term" value="P:killing of cells of another organism"/>
    <property type="evidence" value="ECO:0007669"/>
    <property type="project" value="UniProtKB-KW"/>
</dbReference>
<reference evidence="8 10" key="1">
    <citation type="journal article" date="2016" name="Front. Microbiol.">
        <title>Comprehensive Phylogenetic Analysis of Bovine Non-aureus Staphylococci Species Based on Whole-Genome Sequencing.</title>
        <authorList>
            <person name="Naushad S."/>
            <person name="Barkema H.W."/>
            <person name="Luby C."/>
            <person name="Condas L.A."/>
            <person name="Nobrega D.B."/>
            <person name="Carson D.A."/>
            <person name="De Buck J."/>
        </authorList>
    </citation>
    <scope>NUCLEOTIDE SEQUENCE [LARGE SCALE GENOMIC DNA]</scope>
    <source>
        <strain evidence="8 10">SNUC 2204</strain>
    </source>
</reference>
<keyword evidence="11" id="KW-1185">Reference proteome</keyword>
<dbReference type="Proteomes" id="UP000241209">
    <property type="component" value="Unassembled WGS sequence"/>
</dbReference>
<dbReference type="Pfam" id="PF03788">
    <property type="entry name" value="LrgA"/>
    <property type="match status" value="1"/>
</dbReference>
<dbReference type="PANTHER" id="PTHR33931:SF4">
    <property type="entry name" value="ANTIHOLIN-LIKE PROTEIN LRGA"/>
    <property type="match status" value="1"/>
</dbReference>
<gene>
    <name evidence="9" type="primary">lrgA</name>
    <name evidence="8" type="ORF">BU072_07525</name>
    <name evidence="9" type="ORF">I6J37_06275</name>
</gene>
<evidence type="ECO:0000256" key="1">
    <source>
        <dbReference type="ARBA" id="ARBA00004651"/>
    </source>
</evidence>
<dbReference type="OrthoDB" id="3176438at2"/>
<sequence length="138" mass="14759">MKKVNNFFHQVLTISIILLISHVIESFMPIPMPASVIGLVLMFVALTTGIVKLEQVEAVGTALTNNIGFLFVPAGISVINSLGVLSTSPILIILLIIISTILLLVCTGIFSQMIIKPSEKTAKSTKDIKHKGVAGDYA</sequence>
<evidence type="ECO:0000256" key="4">
    <source>
        <dbReference type="ARBA" id="ARBA00022852"/>
    </source>
</evidence>
<proteinExistence type="predicted"/>
<reference evidence="8" key="2">
    <citation type="submission" date="2018-03" db="EMBL/GenBank/DDBJ databases">
        <authorList>
            <person name="Keele B.F."/>
        </authorList>
    </citation>
    <scope>NUCLEOTIDE SEQUENCE</scope>
    <source>
        <strain evidence="8">SNUC 2204</strain>
    </source>
</reference>
<evidence type="ECO:0000313" key="9">
    <source>
        <dbReference type="EMBL" id="QRO86255.1"/>
    </source>
</evidence>
<dbReference type="InterPro" id="IPR005538">
    <property type="entry name" value="LrgA/CidA"/>
</dbReference>
<protein>
    <submittedName>
        <fullName evidence="9">Antiholin-like murein hydrolase modulator LrgA</fullName>
    </submittedName>
    <submittedName>
        <fullName evidence="8">Murein hydrolase transporter LrgA</fullName>
    </submittedName>
</protein>
<dbReference type="NCBIfam" id="NF003155">
    <property type="entry name" value="PRK04125.1"/>
    <property type="match status" value="1"/>
</dbReference>
<dbReference type="GO" id="GO:0005886">
    <property type="term" value="C:plasma membrane"/>
    <property type="evidence" value="ECO:0007669"/>
    <property type="project" value="UniProtKB-SubCell"/>
</dbReference>
<dbReference type="Proteomes" id="UP000627155">
    <property type="component" value="Chromosome"/>
</dbReference>
<accession>A0A2T4PT83</accession>
<evidence type="ECO:0000256" key="6">
    <source>
        <dbReference type="ARBA" id="ARBA00023136"/>
    </source>
</evidence>
<reference evidence="9 11" key="3">
    <citation type="submission" date="2021-02" db="EMBL/GenBank/DDBJ databases">
        <title>FDA dAtabase for Regulatory Grade micrObial Sequences (FDA-ARGOS): Supporting development and validation of Infectious Disease Dx tests.</title>
        <authorList>
            <person name="Sproer C."/>
            <person name="Gronow S."/>
            <person name="Severitt S."/>
            <person name="Schroder I."/>
            <person name="Tallon L."/>
            <person name="Sadzewicz L."/>
            <person name="Zhao X."/>
            <person name="Boylan J."/>
            <person name="Ott S."/>
            <person name="Bowen H."/>
            <person name="Vavikolanu K."/>
            <person name="Mehta A."/>
            <person name="Aluvathingal J."/>
            <person name="Nadendla S."/>
            <person name="Lowell S."/>
            <person name="Myers T."/>
            <person name="Yan Y."/>
            <person name="Sichtig H."/>
        </authorList>
    </citation>
    <scope>NUCLEOTIDE SEQUENCE [LARGE SCALE GENOMIC DNA]</scope>
    <source>
        <strain evidence="9 11">FDAARGOS_1207</strain>
    </source>
</reference>
<organism evidence="8 10">
    <name type="scientific">Mammaliicoccus vitulinus</name>
    <dbReference type="NCBI Taxonomy" id="71237"/>
    <lineage>
        <taxon>Bacteria</taxon>
        <taxon>Bacillati</taxon>
        <taxon>Bacillota</taxon>
        <taxon>Bacilli</taxon>
        <taxon>Bacillales</taxon>
        <taxon>Staphylococcaceae</taxon>
        <taxon>Mammaliicoccus</taxon>
    </lineage>
</organism>
<keyword evidence="6 7" id="KW-0472">Membrane</keyword>
<feature type="transmembrane region" description="Helical" evidence="7">
    <location>
        <begin position="90"/>
        <end position="110"/>
    </location>
</feature>
<dbReference type="EMBL" id="PZFK01000013">
    <property type="protein sequence ID" value="PTI29509.1"/>
    <property type="molecule type" value="Genomic_DNA"/>
</dbReference>
<evidence type="ECO:0000256" key="5">
    <source>
        <dbReference type="ARBA" id="ARBA00022989"/>
    </source>
</evidence>
<evidence type="ECO:0000313" key="8">
    <source>
        <dbReference type="EMBL" id="PTI29509.1"/>
    </source>
</evidence>
<evidence type="ECO:0000256" key="7">
    <source>
        <dbReference type="SAM" id="Phobius"/>
    </source>
</evidence>
<keyword evidence="3 7" id="KW-0812">Transmembrane</keyword>
<keyword evidence="8" id="KW-0378">Hydrolase</keyword>
<comment type="subcellular location">
    <subcellularLocation>
        <location evidence="1">Cell membrane</location>
        <topology evidence="1">Multi-pass membrane protein</topology>
    </subcellularLocation>
</comment>